<evidence type="ECO:0000256" key="4">
    <source>
        <dbReference type="ARBA" id="ARBA00023163"/>
    </source>
</evidence>
<name>A0A0K9Q5N0_ZOSMR</name>
<evidence type="ECO:0000259" key="8">
    <source>
        <dbReference type="PROSITE" id="PS51754"/>
    </source>
</evidence>
<evidence type="ECO:0000256" key="1">
    <source>
        <dbReference type="ARBA" id="ARBA00004123"/>
    </source>
</evidence>
<keyword evidence="2 6" id="KW-0678">Repressor</keyword>
<reference evidence="10" key="1">
    <citation type="journal article" date="2016" name="Nature">
        <title>The genome of the seagrass Zostera marina reveals angiosperm adaptation to the sea.</title>
        <authorList>
            <person name="Olsen J.L."/>
            <person name="Rouze P."/>
            <person name="Verhelst B."/>
            <person name="Lin Y.-C."/>
            <person name="Bayer T."/>
            <person name="Collen J."/>
            <person name="Dattolo E."/>
            <person name="De Paoli E."/>
            <person name="Dittami S."/>
            <person name="Maumus F."/>
            <person name="Michel G."/>
            <person name="Kersting A."/>
            <person name="Lauritano C."/>
            <person name="Lohaus R."/>
            <person name="Toepel M."/>
            <person name="Tonon T."/>
            <person name="Vanneste K."/>
            <person name="Amirebrahimi M."/>
            <person name="Brakel J."/>
            <person name="Bostroem C."/>
            <person name="Chovatia M."/>
            <person name="Grimwood J."/>
            <person name="Jenkins J.W."/>
            <person name="Jueterbock A."/>
            <person name="Mraz A."/>
            <person name="Stam W.T."/>
            <person name="Tice H."/>
            <person name="Bornberg-Bauer E."/>
            <person name="Green P.J."/>
            <person name="Pearson G.A."/>
            <person name="Procaccini G."/>
            <person name="Duarte C.M."/>
            <person name="Schmutz J."/>
            <person name="Reusch T.B.H."/>
            <person name="Van de Peer Y."/>
        </authorList>
    </citation>
    <scope>NUCLEOTIDE SEQUENCE [LARGE SCALE GENOMIC DNA]</scope>
    <source>
        <strain evidence="10">cv. Finnish</strain>
    </source>
</reference>
<evidence type="ECO:0000313" key="10">
    <source>
        <dbReference type="Proteomes" id="UP000036987"/>
    </source>
</evidence>
<keyword evidence="5 6" id="KW-0539">Nucleus</keyword>
<dbReference type="PROSITE" id="PS51754">
    <property type="entry name" value="OVATE"/>
    <property type="match status" value="1"/>
</dbReference>
<dbReference type="EMBL" id="LFYR01000113">
    <property type="protein sequence ID" value="KMZ75842.1"/>
    <property type="molecule type" value="Genomic_DNA"/>
</dbReference>
<dbReference type="OrthoDB" id="689823at2759"/>
<organism evidence="9 10">
    <name type="scientific">Zostera marina</name>
    <name type="common">Eelgrass</name>
    <dbReference type="NCBI Taxonomy" id="29655"/>
    <lineage>
        <taxon>Eukaryota</taxon>
        <taxon>Viridiplantae</taxon>
        <taxon>Streptophyta</taxon>
        <taxon>Embryophyta</taxon>
        <taxon>Tracheophyta</taxon>
        <taxon>Spermatophyta</taxon>
        <taxon>Magnoliopsida</taxon>
        <taxon>Liliopsida</taxon>
        <taxon>Zosteraceae</taxon>
        <taxon>Zostera</taxon>
    </lineage>
</organism>
<comment type="caution">
    <text evidence="9">The sequence shown here is derived from an EMBL/GenBank/DDBJ whole genome shotgun (WGS) entry which is preliminary data.</text>
</comment>
<evidence type="ECO:0000313" key="9">
    <source>
        <dbReference type="EMBL" id="KMZ75842.1"/>
    </source>
</evidence>
<gene>
    <name evidence="9" type="ORF">ZOSMA_10G01110</name>
</gene>
<dbReference type="PANTHER" id="PTHR33057">
    <property type="entry name" value="TRANSCRIPTION REPRESSOR OFP7-RELATED"/>
    <property type="match status" value="1"/>
</dbReference>
<dbReference type="NCBIfam" id="TIGR01568">
    <property type="entry name" value="A_thal_3678"/>
    <property type="match status" value="1"/>
</dbReference>
<keyword evidence="3 6" id="KW-0805">Transcription regulation</keyword>
<evidence type="ECO:0000256" key="6">
    <source>
        <dbReference type="RuleBase" id="RU367028"/>
    </source>
</evidence>
<dbReference type="AlphaFoldDB" id="A0A0K9Q5N0"/>
<sequence>MQTSYKITPKLEKTTAEAAMEKNPAVSSSSSSSMKAMQKSLAFNHYYSPSISSSSSSNSIYYTPPCPSQLSSPDHPFHTAISSSSSQIEITQDQVEDCGTLLSKRLFFSPRTTSSIMEEREVRLVRRHGKNKSLDFLPLLSGPGTNSSACCSTTDCFCKESVQMEMRSDEPYRDFRESMGEMADAYGLRNCSELEKLLYCYLRLNDKNTHKIIRLAFVDLLMHFTNHKNSDRDRIFPFFN</sequence>
<keyword evidence="4 6" id="KW-0804">Transcription</keyword>
<dbReference type="Pfam" id="PF04844">
    <property type="entry name" value="Ovate"/>
    <property type="match status" value="1"/>
</dbReference>
<feature type="domain" description="OVATE" evidence="8">
    <location>
        <begin position="164"/>
        <end position="223"/>
    </location>
</feature>
<keyword evidence="10" id="KW-1185">Reference proteome</keyword>
<evidence type="ECO:0000256" key="5">
    <source>
        <dbReference type="ARBA" id="ARBA00023242"/>
    </source>
</evidence>
<accession>A0A0K9Q5N0</accession>
<comment type="subcellular location">
    <subcellularLocation>
        <location evidence="1 6">Nucleus</location>
    </subcellularLocation>
</comment>
<dbReference type="InterPro" id="IPR006458">
    <property type="entry name" value="Ovate_C"/>
</dbReference>
<comment type="function">
    <text evidence="6">Transcriptional repressor that regulates multiple aspects of plant growth and development.</text>
</comment>
<evidence type="ECO:0000256" key="2">
    <source>
        <dbReference type="ARBA" id="ARBA00022491"/>
    </source>
</evidence>
<dbReference type="GO" id="GO:0005634">
    <property type="term" value="C:nucleus"/>
    <property type="evidence" value="ECO:0007669"/>
    <property type="project" value="UniProtKB-SubCell"/>
</dbReference>
<feature type="region of interest" description="Disordered" evidence="7">
    <location>
        <begin position="1"/>
        <end position="32"/>
    </location>
</feature>
<evidence type="ECO:0000256" key="7">
    <source>
        <dbReference type="SAM" id="MobiDB-lite"/>
    </source>
</evidence>
<dbReference type="PANTHER" id="PTHR33057:SF26">
    <property type="entry name" value="TRANSCRIPTION REPRESSOR OFP13"/>
    <property type="match status" value="1"/>
</dbReference>
<dbReference type="InterPro" id="IPR038933">
    <property type="entry name" value="Ovate"/>
</dbReference>
<protein>
    <recommendedName>
        <fullName evidence="6">Transcription repressor</fullName>
    </recommendedName>
    <alternativeName>
        <fullName evidence="6">Ovate family protein</fullName>
    </alternativeName>
</protein>
<evidence type="ECO:0000256" key="3">
    <source>
        <dbReference type="ARBA" id="ARBA00023015"/>
    </source>
</evidence>
<dbReference type="GO" id="GO:0045892">
    <property type="term" value="P:negative regulation of DNA-templated transcription"/>
    <property type="evidence" value="ECO:0007669"/>
    <property type="project" value="UniProtKB-UniRule"/>
</dbReference>
<proteinExistence type="predicted"/>
<dbReference type="Proteomes" id="UP000036987">
    <property type="component" value="Unassembled WGS sequence"/>
</dbReference>
<dbReference type="OMA" id="HELKEWD"/>